<keyword evidence="3" id="KW-1185">Reference proteome</keyword>
<dbReference type="Pfam" id="PF01844">
    <property type="entry name" value="HNH"/>
    <property type="match status" value="1"/>
</dbReference>
<keyword evidence="2" id="KW-0378">Hydrolase</keyword>
<dbReference type="GO" id="GO:0008270">
    <property type="term" value="F:zinc ion binding"/>
    <property type="evidence" value="ECO:0007669"/>
    <property type="project" value="InterPro"/>
</dbReference>
<dbReference type="AlphaFoldDB" id="A0A7K1SKD4"/>
<gene>
    <name evidence="2" type="ORF">GO755_29790</name>
</gene>
<comment type="caution">
    <text evidence="2">The sequence shown here is derived from an EMBL/GenBank/DDBJ whole genome shotgun (WGS) entry which is preliminary data.</text>
</comment>
<sequence length="124" mass="14436">MSQKRRLTLYQAMNGRCGYCGRDIAFKDMQIDHMNPQSAPSLSTYLIDGKKVNRTHHDSNLMPSCASCNHYKRDMTVDGFRRTIKNLHARLAKNYIVKVAHQFSIVHIVPFDGLFYFEKLRKIN</sequence>
<reference evidence="2 3" key="1">
    <citation type="submission" date="2019-12" db="EMBL/GenBank/DDBJ databases">
        <title>Spirosoma sp. HMF4905 genome sequencing and assembly.</title>
        <authorList>
            <person name="Kang H."/>
            <person name="Cha I."/>
            <person name="Kim H."/>
            <person name="Joh K."/>
        </authorList>
    </citation>
    <scope>NUCLEOTIDE SEQUENCE [LARGE SCALE GENOMIC DNA]</scope>
    <source>
        <strain evidence="2 3">HMF4905</strain>
    </source>
</reference>
<dbReference type="EMBL" id="WPIN01000015">
    <property type="protein sequence ID" value="MVM34260.1"/>
    <property type="molecule type" value="Genomic_DNA"/>
</dbReference>
<organism evidence="2 3">
    <name type="scientific">Spirosoma arboris</name>
    <dbReference type="NCBI Taxonomy" id="2682092"/>
    <lineage>
        <taxon>Bacteria</taxon>
        <taxon>Pseudomonadati</taxon>
        <taxon>Bacteroidota</taxon>
        <taxon>Cytophagia</taxon>
        <taxon>Cytophagales</taxon>
        <taxon>Cytophagaceae</taxon>
        <taxon>Spirosoma</taxon>
    </lineage>
</organism>
<evidence type="ECO:0000259" key="1">
    <source>
        <dbReference type="Pfam" id="PF01844"/>
    </source>
</evidence>
<dbReference type="Proteomes" id="UP000436006">
    <property type="component" value="Unassembled WGS sequence"/>
</dbReference>
<dbReference type="Gene3D" id="1.10.30.50">
    <property type="match status" value="1"/>
</dbReference>
<evidence type="ECO:0000313" key="2">
    <source>
        <dbReference type="EMBL" id="MVM34260.1"/>
    </source>
</evidence>
<dbReference type="GO" id="GO:0003676">
    <property type="term" value="F:nucleic acid binding"/>
    <property type="evidence" value="ECO:0007669"/>
    <property type="project" value="InterPro"/>
</dbReference>
<proteinExistence type="predicted"/>
<keyword evidence="2" id="KW-0255">Endonuclease</keyword>
<dbReference type="CDD" id="cd00085">
    <property type="entry name" value="HNHc"/>
    <property type="match status" value="1"/>
</dbReference>
<dbReference type="InterPro" id="IPR002711">
    <property type="entry name" value="HNH"/>
</dbReference>
<evidence type="ECO:0000313" key="3">
    <source>
        <dbReference type="Proteomes" id="UP000436006"/>
    </source>
</evidence>
<keyword evidence="2" id="KW-0540">Nuclease</keyword>
<protein>
    <submittedName>
        <fullName evidence="2">HNH endonuclease</fullName>
    </submittedName>
</protein>
<dbReference type="GO" id="GO:0004519">
    <property type="term" value="F:endonuclease activity"/>
    <property type="evidence" value="ECO:0007669"/>
    <property type="project" value="UniProtKB-KW"/>
</dbReference>
<dbReference type="InterPro" id="IPR003615">
    <property type="entry name" value="HNH_nuc"/>
</dbReference>
<name>A0A7K1SKD4_9BACT</name>
<feature type="domain" description="HNH" evidence="1">
    <location>
        <begin position="17"/>
        <end position="72"/>
    </location>
</feature>
<accession>A0A7K1SKD4</accession>